<dbReference type="InterPro" id="IPR036397">
    <property type="entry name" value="RNaseH_sf"/>
</dbReference>
<dbReference type="Pfam" id="PF17921">
    <property type="entry name" value="Integrase_H2C2"/>
    <property type="match status" value="1"/>
</dbReference>
<dbReference type="Pfam" id="PF00078">
    <property type="entry name" value="RVT_1"/>
    <property type="match status" value="1"/>
</dbReference>
<keyword evidence="6" id="KW-0378">Hydrolase</keyword>
<dbReference type="InterPro" id="IPR041373">
    <property type="entry name" value="RT_RNaseH"/>
</dbReference>
<keyword evidence="12" id="KW-1185">Reference proteome</keyword>
<evidence type="ECO:0000259" key="10">
    <source>
        <dbReference type="PROSITE" id="PS50994"/>
    </source>
</evidence>
<evidence type="ECO:0000256" key="7">
    <source>
        <dbReference type="ARBA" id="ARBA00022918"/>
    </source>
</evidence>
<keyword evidence="4" id="KW-0540">Nuclease</keyword>
<feature type="compositionally biased region" description="Basic residues" evidence="8">
    <location>
        <begin position="237"/>
        <end position="248"/>
    </location>
</feature>
<organism evidence="11 12">
    <name type="scientific">Aedes albopictus</name>
    <name type="common">Asian tiger mosquito</name>
    <name type="synonym">Stegomyia albopicta</name>
    <dbReference type="NCBI Taxonomy" id="7160"/>
    <lineage>
        <taxon>Eukaryota</taxon>
        <taxon>Metazoa</taxon>
        <taxon>Ecdysozoa</taxon>
        <taxon>Arthropoda</taxon>
        <taxon>Hexapoda</taxon>
        <taxon>Insecta</taxon>
        <taxon>Pterygota</taxon>
        <taxon>Neoptera</taxon>
        <taxon>Endopterygota</taxon>
        <taxon>Diptera</taxon>
        <taxon>Nematocera</taxon>
        <taxon>Culicoidea</taxon>
        <taxon>Culicidae</taxon>
        <taxon>Culicinae</taxon>
        <taxon>Aedini</taxon>
        <taxon>Aedes</taxon>
        <taxon>Stegomyia</taxon>
    </lineage>
</organism>
<dbReference type="Gene3D" id="4.10.60.10">
    <property type="entry name" value="Zinc finger, CCHC-type"/>
    <property type="match status" value="1"/>
</dbReference>
<evidence type="ECO:0000256" key="6">
    <source>
        <dbReference type="ARBA" id="ARBA00022801"/>
    </source>
</evidence>
<dbReference type="CDD" id="cd09274">
    <property type="entry name" value="RNase_HI_RT_Ty3"/>
    <property type="match status" value="1"/>
</dbReference>
<dbReference type="Gene3D" id="3.30.70.270">
    <property type="match status" value="2"/>
</dbReference>
<evidence type="ECO:0000313" key="11">
    <source>
        <dbReference type="EnsemblMetazoa" id="AALFPA23_023181.P34472"/>
    </source>
</evidence>
<dbReference type="EnsemblMetazoa" id="AALFPA23_023181.R34472">
    <property type="protein sequence ID" value="AALFPA23_023181.P34472"/>
    <property type="gene ID" value="AALFPA23_023181"/>
</dbReference>
<feature type="region of interest" description="Disordered" evidence="8">
    <location>
        <begin position="229"/>
        <end position="248"/>
    </location>
</feature>
<evidence type="ECO:0000256" key="3">
    <source>
        <dbReference type="ARBA" id="ARBA00022695"/>
    </source>
</evidence>
<dbReference type="InterPro" id="IPR050951">
    <property type="entry name" value="Retrovirus_Pol_polyprotein"/>
</dbReference>
<dbReference type="SMART" id="SM00343">
    <property type="entry name" value="ZnF_C2HC"/>
    <property type="match status" value="2"/>
</dbReference>
<name>A0ABM1ZZY9_AEDAL</name>
<dbReference type="Gene3D" id="2.40.70.10">
    <property type="entry name" value="Acid Proteases"/>
    <property type="match status" value="1"/>
</dbReference>
<dbReference type="PANTHER" id="PTHR37984:SF5">
    <property type="entry name" value="PROTEIN NYNRIN-LIKE"/>
    <property type="match status" value="1"/>
</dbReference>
<dbReference type="Pfam" id="PF17917">
    <property type="entry name" value="RT_RNaseH"/>
    <property type="match status" value="1"/>
</dbReference>
<dbReference type="InterPro" id="IPR036875">
    <property type="entry name" value="Znf_CCHC_sf"/>
</dbReference>
<accession>A0ABM1ZZY9</accession>
<sequence>MNFVKPPEFNVGDSWPLYEERLKRFFVAYGIEEAKDERRAAFLLTAVSMEVYQIVKNLCFPKLPEEKKFSEVCDLLKQRFTPTLVVFRERARFFKARQGDAKSIMEWSTRLKKLAANCDFGEDLDVFIKNLFVVGLRRGPLFERVCEEEATASFDVLMKIALKKESTLQQRGVLNVHKIQQGAEKKQCKSDSRCFACGRGDHDFRKCQYKSYVCKLCDKKGHLAKVCPTKDSEQPKEKKKPCGQKRSPRISHLRINKLEVPPPVMVGISVNGCPVRFEVDTGSPVNAISKDLYDQLFSAIPLDTDSREEFVCYNGSGFRAVGTFKAELRYNEHVSKEELYVFEGTRQPLLGRQTMCRWNLKIDFCHVSEKKVDCKEQLKPLLLKHAEVFEGELGCFKHGKVHLSLKEEAVPKFCKPRKVPFAFKEKVEAELDRLEESGIISKAPSSEAEWGTPLVPVLKKDSSIRLCADYRITVNPFLVDNRHPFPVIDEIFAALQGGKYFSKLDLKNAYYQLEVDADTRHLLAWSTHRVVYLMNRLPFGTKTACAIFQATLEKVLQGCRGTVSYLDDVMVSGRTVEEHLENLNAVLTRLKEAGFVLNMQKCEFFKQEVGYLGHVIDQDGLHKDPEKVQAIMDVKPPKDAKEVRAFVGLANYYAKFCPSLAQCMKPLYELLRDDVKFSWTENRQRAFAAIKKLLSEDTVLVHYNSDMPIKLYCDASNEGIGAVIVHEFPDKSERPISFASRVFKKHEAGYSVIDKEALAIYYRINKFNTYLQGRHFKLMTDHKPLTSLFSPKGVPETAAGRLQRWAVFLSNCDYEIQHVKGVRNVPADFLSRHPIGNDGSEEDEDEAVSFLNFVEAETRSLVERKQIIVESRRDKLLNRVAEYVKSGWPQMIQEEDLKVFHRKRDELSVEEGVLLWGYRIVVPTKLRKFLLDELHSVHLGIVKMKSLARSYFWWPSLDKEIEDMGKKCEMCMQQRPERSDPISPWRLTSAPCDRVHVDHFSFRGAEFLVMVDSHSKWIEVFPVRTLTSKETVEKISEFIGRFGSIGTLVSDNGTAFSSEEFQDFCSSRGIKHLRTAPYSPCSNGAAENAVKTAKHALKKLSSDPAFQRKSVSLQLSAYLEMYRATKHATTGESPFKLMFGREMRIRFDKLKVNHEKRQREKIEEHHLKQKRTVFKIGEKVYARDYRNPKKPLWVRAKIVKKIGAVLYECVSDDLGIIKRRSHQLLKYPFDDYDDEASQPTGAGTQPNDASSEESEYGSLGESDTEERARQQPPPAGSYVTRYNRVVLPPRRLGEE</sequence>
<dbReference type="GeneID" id="134288459"/>
<dbReference type="PROSITE" id="PS50994">
    <property type="entry name" value="INTEGRASE"/>
    <property type="match status" value="1"/>
</dbReference>
<evidence type="ECO:0000256" key="1">
    <source>
        <dbReference type="ARBA" id="ARBA00012493"/>
    </source>
</evidence>
<dbReference type="SUPFAM" id="SSF56672">
    <property type="entry name" value="DNA/RNA polymerases"/>
    <property type="match status" value="1"/>
</dbReference>
<dbReference type="Gene3D" id="3.10.10.10">
    <property type="entry name" value="HIV Type 1 Reverse Transcriptase, subunit A, domain 1"/>
    <property type="match status" value="1"/>
</dbReference>
<dbReference type="InterPro" id="IPR012337">
    <property type="entry name" value="RNaseH-like_sf"/>
</dbReference>
<dbReference type="InterPro" id="IPR000477">
    <property type="entry name" value="RT_dom"/>
</dbReference>
<keyword evidence="7" id="KW-0695">RNA-directed DNA polymerase</keyword>
<dbReference type="SUPFAM" id="SSF57756">
    <property type="entry name" value="Retrovirus zinc finger-like domains"/>
    <property type="match status" value="1"/>
</dbReference>
<dbReference type="InterPro" id="IPR043128">
    <property type="entry name" value="Rev_trsase/Diguanyl_cyclase"/>
</dbReference>
<dbReference type="RefSeq" id="XP_062709382.1">
    <property type="nucleotide sequence ID" value="XM_062853398.1"/>
</dbReference>
<keyword evidence="2" id="KW-0808">Transferase</keyword>
<evidence type="ECO:0000256" key="4">
    <source>
        <dbReference type="ARBA" id="ARBA00022722"/>
    </source>
</evidence>
<dbReference type="PANTHER" id="PTHR37984">
    <property type="entry name" value="PROTEIN CBG26694"/>
    <property type="match status" value="1"/>
</dbReference>
<feature type="region of interest" description="Disordered" evidence="8">
    <location>
        <begin position="1230"/>
        <end position="1295"/>
    </location>
</feature>
<dbReference type="SUPFAM" id="SSF53098">
    <property type="entry name" value="Ribonuclease H-like"/>
    <property type="match status" value="1"/>
</dbReference>
<proteinExistence type="predicted"/>
<dbReference type="InterPro" id="IPR043502">
    <property type="entry name" value="DNA/RNA_pol_sf"/>
</dbReference>
<feature type="compositionally biased region" description="Polar residues" evidence="8">
    <location>
        <begin position="1237"/>
        <end position="1249"/>
    </location>
</feature>
<dbReference type="InterPro" id="IPR001878">
    <property type="entry name" value="Znf_CCHC"/>
</dbReference>
<reference evidence="12" key="1">
    <citation type="journal article" date="2015" name="Proc. Natl. Acad. Sci. U.S.A.">
        <title>Genome sequence of the Asian Tiger mosquito, Aedes albopictus, reveals insights into its biology, genetics, and evolution.</title>
        <authorList>
            <person name="Chen X.G."/>
            <person name="Jiang X."/>
            <person name="Gu J."/>
            <person name="Xu M."/>
            <person name="Wu Y."/>
            <person name="Deng Y."/>
            <person name="Zhang C."/>
            <person name="Bonizzoni M."/>
            <person name="Dermauw W."/>
            <person name="Vontas J."/>
            <person name="Armbruster P."/>
            <person name="Huang X."/>
            <person name="Yang Y."/>
            <person name="Zhang H."/>
            <person name="He W."/>
            <person name="Peng H."/>
            <person name="Liu Y."/>
            <person name="Wu K."/>
            <person name="Chen J."/>
            <person name="Lirakis M."/>
            <person name="Topalis P."/>
            <person name="Van Leeuwen T."/>
            <person name="Hall A.B."/>
            <person name="Jiang X."/>
            <person name="Thorpe C."/>
            <person name="Mueller R.L."/>
            <person name="Sun C."/>
            <person name="Waterhouse R.M."/>
            <person name="Yan G."/>
            <person name="Tu Z.J."/>
            <person name="Fang X."/>
            <person name="James A.A."/>
        </authorList>
    </citation>
    <scope>NUCLEOTIDE SEQUENCE [LARGE SCALE GENOMIC DNA]</scope>
    <source>
        <strain evidence="12">Foshan</strain>
    </source>
</reference>
<dbReference type="Proteomes" id="UP000069940">
    <property type="component" value="Unassembled WGS sequence"/>
</dbReference>
<dbReference type="CDD" id="cd01647">
    <property type="entry name" value="RT_LTR"/>
    <property type="match status" value="1"/>
</dbReference>
<evidence type="ECO:0000256" key="5">
    <source>
        <dbReference type="ARBA" id="ARBA00022759"/>
    </source>
</evidence>
<dbReference type="Gene3D" id="3.30.420.10">
    <property type="entry name" value="Ribonuclease H-like superfamily/Ribonuclease H"/>
    <property type="match status" value="1"/>
</dbReference>
<dbReference type="InterPro" id="IPR001584">
    <property type="entry name" value="Integrase_cat-core"/>
</dbReference>
<evidence type="ECO:0000256" key="8">
    <source>
        <dbReference type="SAM" id="MobiDB-lite"/>
    </source>
</evidence>
<dbReference type="Pfam" id="PF00665">
    <property type="entry name" value="rve"/>
    <property type="match status" value="1"/>
</dbReference>
<dbReference type="Gene3D" id="1.10.340.70">
    <property type="match status" value="1"/>
</dbReference>
<feature type="domain" description="Integrase catalytic" evidence="10">
    <location>
        <begin position="980"/>
        <end position="1142"/>
    </location>
</feature>
<dbReference type="PROSITE" id="PS50878">
    <property type="entry name" value="RT_POL"/>
    <property type="match status" value="1"/>
</dbReference>
<dbReference type="InterPro" id="IPR041588">
    <property type="entry name" value="Integrase_H2C2"/>
</dbReference>
<dbReference type="SUPFAM" id="SSF50630">
    <property type="entry name" value="Acid proteases"/>
    <property type="match status" value="1"/>
</dbReference>
<keyword evidence="5" id="KW-0255">Endonuclease</keyword>
<evidence type="ECO:0000313" key="12">
    <source>
        <dbReference type="Proteomes" id="UP000069940"/>
    </source>
</evidence>
<evidence type="ECO:0000259" key="9">
    <source>
        <dbReference type="PROSITE" id="PS50878"/>
    </source>
</evidence>
<protein>
    <recommendedName>
        <fullName evidence="1">RNA-directed DNA polymerase</fullName>
        <ecNumber evidence="1">2.7.7.49</ecNumber>
    </recommendedName>
</protein>
<evidence type="ECO:0000256" key="2">
    <source>
        <dbReference type="ARBA" id="ARBA00022679"/>
    </source>
</evidence>
<reference evidence="11" key="2">
    <citation type="submission" date="2025-05" db="UniProtKB">
        <authorList>
            <consortium name="EnsemblMetazoa"/>
        </authorList>
    </citation>
    <scope>IDENTIFICATION</scope>
    <source>
        <strain evidence="11">Foshan</strain>
    </source>
</reference>
<dbReference type="EC" id="2.7.7.49" evidence="1"/>
<dbReference type="InterPro" id="IPR021109">
    <property type="entry name" value="Peptidase_aspartic_dom_sf"/>
</dbReference>
<keyword evidence="3" id="KW-0548">Nucleotidyltransferase</keyword>
<feature type="domain" description="Reverse transcriptase" evidence="9">
    <location>
        <begin position="438"/>
        <end position="616"/>
    </location>
</feature>